<gene>
    <name evidence="1" type="ORF">GBG19_03400</name>
</gene>
<dbReference type="EMBL" id="WFKK01000006">
    <property type="protein sequence ID" value="KAB7890290.1"/>
    <property type="molecule type" value="Genomic_DNA"/>
</dbReference>
<reference evidence="1 2" key="1">
    <citation type="submission" date="2019-10" db="EMBL/GenBank/DDBJ databases">
        <title>Poseidonibacter ostreae sp. nov., isolated from the gut of the Ostrea denselamellosa.</title>
        <authorList>
            <person name="Choi A."/>
        </authorList>
    </citation>
    <scope>NUCLEOTIDE SEQUENCE [LARGE SCALE GENOMIC DNA]</scope>
    <source>
        <strain evidence="1 2">SJOD-M-33</strain>
    </source>
</reference>
<evidence type="ECO:0000313" key="1">
    <source>
        <dbReference type="EMBL" id="KAB7890290.1"/>
    </source>
</evidence>
<name>A0A6L4WUL5_9BACT</name>
<dbReference type="Proteomes" id="UP000472839">
    <property type="component" value="Unassembled WGS sequence"/>
</dbReference>
<dbReference type="RefSeq" id="WP_152279591.1">
    <property type="nucleotide sequence ID" value="NZ_WFKK01000006.1"/>
</dbReference>
<comment type="caution">
    <text evidence="1">The sequence shown here is derived from an EMBL/GenBank/DDBJ whole genome shotgun (WGS) entry which is preliminary data.</text>
</comment>
<accession>A0A6L4WUL5</accession>
<proteinExistence type="predicted"/>
<organism evidence="1 2">
    <name type="scientific">Poseidonibacter ostreae</name>
    <dbReference type="NCBI Taxonomy" id="2654171"/>
    <lineage>
        <taxon>Bacteria</taxon>
        <taxon>Pseudomonadati</taxon>
        <taxon>Campylobacterota</taxon>
        <taxon>Epsilonproteobacteria</taxon>
        <taxon>Campylobacterales</taxon>
        <taxon>Arcobacteraceae</taxon>
        <taxon>Poseidonibacter</taxon>
    </lineage>
</organism>
<dbReference type="AlphaFoldDB" id="A0A6L4WUL5"/>
<sequence length="121" mass="14287">MNTNKYENNKIYLLTRMYTHSETNKIESLFLEPVFKGESIWNFFENTNEIVELIRNESTEELFSSLNEEFWDGCFVSIKKVNNNTNTFLLLDAENEIIQDAIRSYELISSQLNESVIRELS</sequence>
<evidence type="ECO:0000313" key="2">
    <source>
        <dbReference type="Proteomes" id="UP000472839"/>
    </source>
</evidence>
<protein>
    <submittedName>
        <fullName evidence="1">Uncharacterized protein</fullName>
    </submittedName>
</protein>